<gene>
    <name evidence="2" type="ORF">CDES_12575</name>
</gene>
<evidence type="ECO:0000313" key="2">
    <source>
        <dbReference type="EMBL" id="ALC06859.1"/>
    </source>
</evidence>
<evidence type="ECO:0000313" key="3">
    <source>
        <dbReference type="Proteomes" id="UP000068067"/>
    </source>
</evidence>
<organism evidence="2 3">
    <name type="scientific">Corynebacterium deserti GIMN1.010</name>
    <dbReference type="NCBI Taxonomy" id="931089"/>
    <lineage>
        <taxon>Bacteria</taxon>
        <taxon>Bacillati</taxon>
        <taxon>Actinomycetota</taxon>
        <taxon>Actinomycetes</taxon>
        <taxon>Mycobacteriales</taxon>
        <taxon>Corynebacteriaceae</taxon>
        <taxon>Corynebacterium</taxon>
    </lineage>
</organism>
<dbReference type="PANTHER" id="PTHR46832:SF1">
    <property type="entry name" value="5'-METHYLTHIOADENOSINE_S-ADENOSYLHOMOCYSTEINE NUCLEOSIDASE"/>
    <property type="match status" value="1"/>
</dbReference>
<reference evidence="2 3" key="1">
    <citation type="submission" date="2014-08" db="EMBL/GenBank/DDBJ databases">
        <title>Complete genome sequence of Corynebacterium deserti GIMN1.010 (=DSM 45689), isolated from desert sand in western China.</title>
        <authorList>
            <person name="Ruckert C."/>
            <person name="Albersmeier A."/>
            <person name="Kalinowski J."/>
        </authorList>
    </citation>
    <scope>NUCLEOTIDE SEQUENCE [LARGE SCALE GENOMIC DNA]</scope>
    <source>
        <strain evidence="2 3">GIMN1.010</strain>
    </source>
</reference>
<dbReference type="STRING" id="931089.CDES_12575"/>
<evidence type="ECO:0000259" key="1">
    <source>
        <dbReference type="Pfam" id="PF01048"/>
    </source>
</evidence>
<accession>A0A0M3QA47</accession>
<dbReference type="OrthoDB" id="3852236at2"/>
<dbReference type="InterPro" id="IPR035994">
    <property type="entry name" value="Nucleoside_phosphorylase_sf"/>
</dbReference>
<proteinExistence type="predicted"/>
<sequence>MASILFVSATKEEAAHLPDHLDVIITGVGTTAATLVLTKELATRKVLPQRIVNIGTAGALINGLSGVFEINHAFQHDFSSELIAQMTGKPCVNGIDIPVNGKLPVARLATGNAFISDSVTRQRLASRAPLCDMEGAALVGVAKHFGVPITLLKQVSDSADEEAPTTWFEAVDQGAKELAKVVAGLEF</sequence>
<name>A0A0M3QA47_9CORY</name>
<dbReference type="GO" id="GO:0008930">
    <property type="term" value="F:methylthioadenosine nucleosidase activity"/>
    <property type="evidence" value="ECO:0007669"/>
    <property type="project" value="TreeGrafter"/>
</dbReference>
<dbReference type="Proteomes" id="UP000068067">
    <property type="component" value="Chromosome"/>
</dbReference>
<dbReference type="RefSeq" id="WP_053545752.1">
    <property type="nucleotide sequence ID" value="NZ_CP009220.1"/>
</dbReference>
<dbReference type="Gene3D" id="3.40.50.1580">
    <property type="entry name" value="Nucleoside phosphorylase domain"/>
    <property type="match status" value="1"/>
</dbReference>
<protein>
    <submittedName>
        <fullName evidence="2">Nucleosidase</fullName>
        <ecNumber evidence="2">3.2.2.1</ecNumber>
    </submittedName>
</protein>
<dbReference type="PATRIC" id="fig|931089.4.peg.2541"/>
<dbReference type="GO" id="GO:0019284">
    <property type="term" value="P:L-methionine salvage from S-adenosylmethionine"/>
    <property type="evidence" value="ECO:0007669"/>
    <property type="project" value="TreeGrafter"/>
</dbReference>
<feature type="domain" description="Nucleoside phosphorylase" evidence="1">
    <location>
        <begin position="24"/>
        <end position="181"/>
    </location>
</feature>
<dbReference type="AlphaFoldDB" id="A0A0M3QA47"/>
<keyword evidence="2" id="KW-0378">Hydrolase</keyword>
<dbReference type="KEGG" id="cdx:CDES_12575"/>
<dbReference type="PANTHER" id="PTHR46832">
    <property type="entry name" value="5'-METHYLTHIOADENOSINE/S-ADENOSYLHOMOCYSTEINE NUCLEOSIDASE"/>
    <property type="match status" value="1"/>
</dbReference>
<dbReference type="GO" id="GO:0009116">
    <property type="term" value="P:nucleoside metabolic process"/>
    <property type="evidence" value="ECO:0007669"/>
    <property type="project" value="InterPro"/>
</dbReference>
<keyword evidence="2" id="KW-0326">Glycosidase</keyword>
<dbReference type="GO" id="GO:0005829">
    <property type="term" value="C:cytosol"/>
    <property type="evidence" value="ECO:0007669"/>
    <property type="project" value="TreeGrafter"/>
</dbReference>
<dbReference type="SUPFAM" id="SSF53167">
    <property type="entry name" value="Purine and uridine phosphorylases"/>
    <property type="match status" value="1"/>
</dbReference>
<dbReference type="InterPro" id="IPR000845">
    <property type="entry name" value="Nucleoside_phosphorylase_d"/>
</dbReference>
<dbReference type="NCBIfam" id="NF004168">
    <property type="entry name" value="PRK05634.1"/>
    <property type="match status" value="1"/>
</dbReference>
<dbReference type="EMBL" id="CP009220">
    <property type="protein sequence ID" value="ALC06859.1"/>
    <property type="molecule type" value="Genomic_DNA"/>
</dbReference>
<dbReference type="EC" id="3.2.2.1" evidence="2"/>
<dbReference type="Pfam" id="PF01048">
    <property type="entry name" value="PNP_UDP_1"/>
    <property type="match status" value="1"/>
</dbReference>
<dbReference type="GO" id="GO:0008782">
    <property type="term" value="F:adenosylhomocysteine nucleosidase activity"/>
    <property type="evidence" value="ECO:0007669"/>
    <property type="project" value="TreeGrafter"/>
</dbReference>
<keyword evidence="3" id="KW-1185">Reference proteome</keyword>